<dbReference type="EnsemblPlants" id="QL01p041179:mrna">
    <property type="protein sequence ID" value="QL01p041179:mrna"/>
    <property type="gene ID" value="QL01p041179"/>
</dbReference>
<proteinExistence type="predicted"/>
<keyword evidence="5" id="KW-1185">Reference proteome</keyword>
<evidence type="ECO:0000256" key="2">
    <source>
        <dbReference type="SAM" id="Phobius"/>
    </source>
</evidence>
<dbReference type="PANTHER" id="PTHR33143:SF76">
    <property type="entry name" value="VQ MOTIF-CONTAINING PROTEIN 8, CHLOROPLASTIC"/>
    <property type="match status" value="1"/>
</dbReference>
<feature type="transmembrane region" description="Helical" evidence="2">
    <location>
        <begin position="294"/>
        <end position="318"/>
    </location>
</feature>
<evidence type="ECO:0000256" key="1">
    <source>
        <dbReference type="SAM" id="MobiDB-lite"/>
    </source>
</evidence>
<dbReference type="Pfam" id="PF05678">
    <property type="entry name" value="VQ"/>
    <property type="match status" value="1"/>
</dbReference>
<dbReference type="InterPro" id="IPR008889">
    <property type="entry name" value="VQ"/>
</dbReference>
<keyword evidence="2" id="KW-0812">Transmembrane</keyword>
<evidence type="ECO:0000313" key="4">
    <source>
        <dbReference type="EnsemblPlants" id="QL01p041179:mrna"/>
    </source>
</evidence>
<feature type="domain" description="VQ" evidence="3">
    <location>
        <begin position="70"/>
        <end position="94"/>
    </location>
</feature>
<reference evidence="4 5" key="1">
    <citation type="journal article" date="2016" name="G3 (Bethesda)">
        <title>First Draft Assembly and Annotation of the Genome of a California Endemic Oak Quercus lobata Nee (Fagaceae).</title>
        <authorList>
            <person name="Sork V.L."/>
            <person name="Fitz-Gibbon S.T."/>
            <person name="Puiu D."/>
            <person name="Crepeau M."/>
            <person name="Gugger P.F."/>
            <person name="Sherman R."/>
            <person name="Stevens K."/>
            <person name="Langley C.H."/>
            <person name="Pellegrini M."/>
            <person name="Salzberg S.L."/>
        </authorList>
    </citation>
    <scope>NUCLEOTIDE SEQUENCE [LARGE SCALE GENOMIC DNA]</scope>
    <source>
        <strain evidence="4 5">cv. SW786</strain>
    </source>
</reference>
<dbReference type="PANTHER" id="PTHR33143">
    <property type="entry name" value="F16F4.1 PROTEIN-RELATED"/>
    <property type="match status" value="1"/>
</dbReference>
<dbReference type="Gramene" id="QL01p041179:mrna">
    <property type="protein sequence ID" value="QL01p041179:mrna"/>
    <property type="gene ID" value="QL01p041179"/>
</dbReference>
<dbReference type="Proteomes" id="UP000594261">
    <property type="component" value="Chromosome 1"/>
</dbReference>
<evidence type="ECO:0000259" key="3">
    <source>
        <dbReference type="Pfam" id="PF05678"/>
    </source>
</evidence>
<keyword evidence="2" id="KW-1133">Transmembrane helix</keyword>
<evidence type="ECO:0000313" key="5">
    <source>
        <dbReference type="Proteomes" id="UP000594261"/>
    </source>
</evidence>
<feature type="region of interest" description="Disordered" evidence="1">
    <location>
        <begin position="92"/>
        <end position="142"/>
    </location>
</feature>
<accession>A0A7N2KQ53</accession>
<name>A0A7N2KQ53_QUELO</name>
<dbReference type="AlphaFoldDB" id="A0A7N2KQ53"/>
<organism evidence="4 5">
    <name type="scientific">Quercus lobata</name>
    <name type="common">Valley oak</name>
    <dbReference type="NCBI Taxonomy" id="97700"/>
    <lineage>
        <taxon>Eukaryota</taxon>
        <taxon>Viridiplantae</taxon>
        <taxon>Streptophyta</taxon>
        <taxon>Embryophyta</taxon>
        <taxon>Tracheophyta</taxon>
        <taxon>Spermatophyta</taxon>
        <taxon>Magnoliopsida</taxon>
        <taxon>eudicotyledons</taxon>
        <taxon>Gunneridae</taxon>
        <taxon>Pentapetalae</taxon>
        <taxon>rosids</taxon>
        <taxon>fabids</taxon>
        <taxon>Fagales</taxon>
        <taxon>Fagaceae</taxon>
        <taxon>Quercus</taxon>
    </lineage>
</organism>
<protein>
    <recommendedName>
        <fullName evidence="3">VQ domain-containing protein</fullName>
    </recommendedName>
</protein>
<dbReference type="EMBL" id="LRBV02000001">
    <property type="status" value="NOT_ANNOTATED_CDS"/>
    <property type="molecule type" value="Genomic_DNA"/>
</dbReference>
<dbReference type="InParanoid" id="A0A7N2KQ53"/>
<dbReference type="InterPro" id="IPR039607">
    <property type="entry name" value="VQ_8/17/18/20/21/25"/>
</dbReference>
<dbReference type="GO" id="GO:0005634">
    <property type="term" value="C:nucleus"/>
    <property type="evidence" value="ECO:0007669"/>
    <property type="project" value="TreeGrafter"/>
</dbReference>
<sequence length="326" mass="36650">MSPPKFHVNHHDKVPRWEMIKGPRPSPLKINKESHVIHKPSFSSSPSSVSDCVATTMYRQQQRQPVIIYTHSPKIIHTEARDFMALVQKLTGQTGSNDDDDQTAALPKAQKSEKSLCAKGNDHNKVMKPVGHDDNESSSALTDENCGDIKSNIDQIEVASDVNYQEIYLILWPPRGRYIDLPLLIGALRASPSPNLSPISQRTRKWASPNRGLDKFNCDAAVGSDKSFIAIVARDWRRELVFAHTKRVETNVHVQAEAEALIGPLSKLKALSHNVKFNWIPRDLNRVAHVLVKWYLNNCLASIFVLGFAPIFIDVILLEQNLDIDM</sequence>
<keyword evidence="2" id="KW-0472">Membrane</keyword>
<feature type="compositionally biased region" description="Basic and acidic residues" evidence="1">
    <location>
        <begin position="110"/>
        <end position="135"/>
    </location>
</feature>
<reference evidence="4" key="2">
    <citation type="submission" date="2021-01" db="UniProtKB">
        <authorList>
            <consortium name="EnsemblPlants"/>
        </authorList>
    </citation>
    <scope>IDENTIFICATION</scope>
</reference>